<evidence type="ECO:0000313" key="2">
    <source>
        <dbReference type="Proteomes" id="UP001597145"/>
    </source>
</evidence>
<dbReference type="Proteomes" id="UP001597145">
    <property type="component" value="Unassembled WGS sequence"/>
</dbReference>
<dbReference type="RefSeq" id="WP_343987698.1">
    <property type="nucleotide sequence ID" value="NZ_BAAAJG010000029.1"/>
</dbReference>
<reference evidence="2" key="1">
    <citation type="journal article" date="2019" name="Int. J. Syst. Evol. Microbiol.">
        <title>The Global Catalogue of Microorganisms (GCM) 10K type strain sequencing project: providing services to taxonomists for standard genome sequencing and annotation.</title>
        <authorList>
            <consortium name="The Broad Institute Genomics Platform"/>
            <consortium name="The Broad Institute Genome Sequencing Center for Infectious Disease"/>
            <person name="Wu L."/>
            <person name="Ma J."/>
        </authorList>
    </citation>
    <scope>NUCLEOTIDE SEQUENCE [LARGE SCALE GENOMIC DNA]</scope>
    <source>
        <strain evidence="2">JCM 12165</strain>
    </source>
</reference>
<proteinExistence type="predicted"/>
<comment type="caution">
    <text evidence="1">The sequence shown here is derived from an EMBL/GenBank/DDBJ whole genome shotgun (WGS) entry which is preliminary data.</text>
</comment>
<protein>
    <submittedName>
        <fullName evidence="1">Uncharacterized protein</fullName>
    </submittedName>
</protein>
<keyword evidence="2" id="KW-1185">Reference proteome</keyword>
<accession>A0ABW4FIK2</accession>
<sequence>MPTVLRRRARRVDGDPAVAGRFHHVARAAGCCSPRLAHRAPRLARDYERDPALSEAMIRWVAINTMT</sequence>
<organism evidence="1 2">
    <name type="scientific">Pseudonocardia aurantiaca</name>
    <dbReference type="NCBI Taxonomy" id="75290"/>
    <lineage>
        <taxon>Bacteria</taxon>
        <taxon>Bacillati</taxon>
        <taxon>Actinomycetota</taxon>
        <taxon>Actinomycetes</taxon>
        <taxon>Pseudonocardiales</taxon>
        <taxon>Pseudonocardiaceae</taxon>
        <taxon>Pseudonocardia</taxon>
    </lineage>
</organism>
<dbReference type="EMBL" id="JBHUCP010000008">
    <property type="protein sequence ID" value="MFD1530455.1"/>
    <property type="molecule type" value="Genomic_DNA"/>
</dbReference>
<evidence type="ECO:0000313" key="1">
    <source>
        <dbReference type="EMBL" id="MFD1530455.1"/>
    </source>
</evidence>
<name>A0ABW4FIK2_9PSEU</name>
<gene>
    <name evidence="1" type="ORF">ACFSCY_13475</name>
</gene>